<dbReference type="Gene3D" id="3.20.20.80">
    <property type="entry name" value="Glycosidases"/>
    <property type="match status" value="1"/>
</dbReference>
<reference evidence="7 8" key="1">
    <citation type="submission" date="2020-04" db="EMBL/GenBank/DDBJ databases">
        <title>MicrobeNet Type strains.</title>
        <authorList>
            <person name="Nicholson A.C."/>
        </authorList>
    </citation>
    <scope>NUCLEOTIDE SEQUENCE [LARGE SCALE GENOMIC DNA]</scope>
    <source>
        <strain evidence="7 8">ATCC BAA-788</strain>
    </source>
</reference>
<protein>
    <submittedName>
        <fullName evidence="7">Glycoside hydrolase family 1 protein</fullName>
    </submittedName>
</protein>
<comment type="similarity">
    <text evidence="1 5">Belongs to the glycosyl hydrolase 1 family.</text>
</comment>
<dbReference type="PANTHER" id="PTHR10353:SF122">
    <property type="entry name" value="6-PHOSPHO-BETA-GLUCOSIDASE ASCB-RELATED"/>
    <property type="match status" value="1"/>
</dbReference>
<evidence type="ECO:0000256" key="2">
    <source>
        <dbReference type="ARBA" id="ARBA00022801"/>
    </source>
</evidence>
<sequence length="492" mass="56050">MTDITRTFPESFLWGGATAANQIEGAFDADGKGLSTSDLAFHRADVPNGADNFTFDVTAEEFDRALAGQDTGPHPKRWGIDFYHRYAEDIALFAEMGFTTLRISISWPRIFPTGLEEEPNEAGLAFYDRVFDELARHGITPVVTLSHYEMPVELVRRYNGWISRDLIDPFVRFATTVFRRYRDTVPYWITFNEMNMNLVSVYTGAGVLAERCNRPVREVAFQASHHQFLASALAVRAGREILPPEARIGCMINRHEYYAASTRPADALRALKDDQINLFYSDVQVRGEYPGYLRRYLADQGIRLDVAEGDDQVLRDGTVDFVAFSYYMSHLSQDRPGADAEVGHFVGGAKNPHLELTEWGWPIDPVALRISLNRMWDRYRVPLFLVENGLGAQDVLEPDGRVHDDYRIDYLRRHLLQVREAIADGVEVIGYTSWGPIDLISCGTSQMSKRYGFIYVDQDDRGEGTLDRIRKDSFHWYREVIASRGASLDQDR</sequence>
<gene>
    <name evidence="7" type="ORF">HGA03_06335</name>
</gene>
<accession>A0A7X6QYL8</accession>
<organism evidence="7 8">
    <name type="scientific">Cellulomonas denverensis</name>
    <dbReference type="NCBI Taxonomy" id="264297"/>
    <lineage>
        <taxon>Bacteria</taxon>
        <taxon>Bacillati</taxon>
        <taxon>Actinomycetota</taxon>
        <taxon>Actinomycetes</taxon>
        <taxon>Micrococcales</taxon>
        <taxon>Cellulomonadaceae</taxon>
        <taxon>Cellulomonas</taxon>
    </lineage>
</organism>
<comment type="caution">
    <text evidence="7">The sequence shown here is derived from an EMBL/GenBank/DDBJ whole genome shotgun (WGS) entry which is preliminary data.</text>
</comment>
<dbReference type="EMBL" id="JAAXOX010000002">
    <property type="protein sequence ID" value="NKY22282.1"/>
    <property type="molecule type" value="Genomic_DNA"/>
</dbReference>
<dbReference type="FunFam" id="3.20.20.80:FF:000004">
    <property type="entry name" value="Beta-glucosidase 6-phospho-beta-glucosidase"/>
    <property type="match status" value="1"/>
</dbReference>
<keyword evidence="3 6" id="KW-0326">Glycosidase</keyword>
<dbReference type="AlphaFoldDB" id="A0A7X6QYL8"/>
<dbReference type="InterPro" id="IPR017853">
    <property type="entry name" value="GH"/>
</dbReference>
<dbReference type="SUPFAM" id="SSF51445">
    <property type="entry name" value="(Trans)glycosidases"/>
    <property type="match status" value="1"/>
</dbReference>
<dbReference type="InterPro" id="IPR033132">
    <property type="entry name" value="GH_1_N_CS"/>
</dbReference>
<dbReference type="InterPro" id="IPR001360">
    <property type="entry name" value="Glyco_hydro_1"/>
</dbReference>
<dbReference type="PANTHER" id="PTHR10353">
    <property type="entry name" value="GLYCOSYL HYDROLASE"/>
    <property type="match status" value="1"/>
</dbReference>
<dbReference type="RefSeq" id="WP_168629381.1">
    <property type="nucleotide sequence ID" value="NZ_BONL01000012.1"/>
</dbReference>
<evidence type="ECO:0000313" key="7">
    <source>
        <dbReference type="EMBL" id="NKY22282.1"/>
    </source>
</evidence>
<dbReference type="GO" id="GO:0016052">
    <property type="term" value="P:carbohydrate catabolic process"/>
    <property type="evidence" value="ECO:0007669"/>
    <property type="project" value="TreeGrafter"/>
</dbReference>
<evidence type="ECO:0000256" key="3">
    <source>
        <dbReference type="ARBA" id="ARBA00023295"/>
    </source>
</evidence>
<dbReference type="GO" id="GO:0005829">
    <property type="term" value="C:cytosol"/>
    <property type="evidence" value="ECO:0007669"/>
    <property type="project" value="TreeGrafter"/>
</dbReference>
<evidence type="ECO:0000313" key="8">
    <source>
        <dbReference type="Proteomes" id="UP000581206"/>
    </source>
</evidence>
<dbReference type="Pfam" id="PF00232">
    <property type="entry name" value="Glyco_hydro_1"/>
    <property type="match status" value="1"/>
</dbReference>
<keyword evidence="8" id="KW-1185">Reference proteome</keyword>
<dbReference type="PRINTS" id="PR00131">
    <property type="entry name" value="GLHYDRLASE1"/>
</dbReference>
<evidence type="ECO:0000256" key="6">
    <source>
        <dbReference type="RuleBase" id="RU004468"/>
    </source>
</evidence>
<dbReference type="PROSITE" id="PS00572">
    <property type="entry name" value="GLYCOSYL_HYDROL_F1_1"/>
    <property type="match status" value="1"/>
</dbReference>
<dbReference type="InterPro" id="IPR018120">
    <property type="entry name" value="Glyco_hydro_1_AS"/>
</dbReference>
<dbReference type="PROSITE" id="PS00653">
    <property type="entry name" value="GLYCOSYL_HYDROL_F1_2"/>
    <property type="match status" value="1"/>
</dbReference>
<evidence type="ECO:0000256" key="4">
    <source>
        <dbReference type="PROSITE-ProRule" id="PRU10055"/>
    </source>
</evidence>
<keyword evidence="2 6" id="KW-0378">Hydrolase</keyword>
<dbReference type="GO" id="GO:0008422">
    <property type="term" value="F:beta-glucosidase activity"/>
    <property type="evidence" value="ECO:0007669"/>
    <property type="project" value="TreeGrafter"/>
</dbReference>
<evidence type="ECO:0000256" key="1">
    <source>
        <dbReference type="ARBA" id="ARBA00010838"/>
    </source>
</evidence>
<dbReference type="Proteomes" id="UP000581206">
    <property type="component" value="Unassembled WGS sequence"/>
</dbReference>
<feature type="active site" description="Nucleophile" evidence="4">
    <location>
        <position position="387"/>
    </location>
</feature>
<proteinExistence type="inferred from homology"/>
<evidence type="ECO:0000256" key="5">
    <source>
        <dbReference type="RuleBase" id="RU003690"/>
    </source>
</evidence>
<name>A0A7X6QYL8_9CELL</name>